<evidence type="ECO:0000313" key="3">
    <source>
        <dbReference type="EMBL" id="ODS34401.1"/>
    </source>
</evidence>
<name>A0A1E3XFJ1_9BACT</name>
<dbReference type="CDD" id="cd10449">
    <property type="entry name" value="GIY-YIG_SLX1_like"/>
    <property type="match status" value="1"/>
</dbReference>
<dbReference type="InterPro" id="IPR050190">
    <property type="entry name" value="UPF0213_domain"/>
</dbReference>
<evidence type="ECO:0000259" key="2">
    <source>
        <dbReference type="PROSITE" id="PS50164"/>
    </source>
</evidence>
<dbReference type="AlphaFoldDB" id="A0A1E3XFJ1"/>
<evidence type="ECO:0000313" key="4">
    <source>
        <dbReference type="Proteomes" id="UP000094056"/>
    </source>
</evidence>
<dbReference type="PROSITE" id="PS50164">
    <property type="entry name" value="GIY_YIG"/>
    <property type="match status" value="1"/>
</dbReference>
<dbReference type="Pfam" id="PF01541">
    <property type="entry name" value="GIY-YIG"/>
    <property type="match status" value="1"/>
</dbReference>
<dbReference type="EMBL" id="MAYW01000007">
    <property type="protein sequence ID" value="ODS34401.1"/>
    <property type="molecule type" value="Genomic_DNA"/>
</dbReference>
<comment type="caution">
    <text evidence="3">The sequence shown here is derived from an EMBL/GenBank/DDBJ whole genome shotgun (WGS) entry which is preliminary data.</text>
</comment>
<proteinExistence type="inferred from homology"/>
<feature type="domain" description="GIY-YIG" evidence="2">
    <location>
        <begin position="1"/>
        <end position="78"/>
    </location>
</feature>
<dbReference type="Gene3D" id="3.40.1440.10">
    <property type="entry name" value="GIY-YIG endonuclease"/>
    <property type="match status" value="1"/>
</dbReference>
<comment type="similarity">
    <text evidence="1">Belongs to the UPF0213 family.</text>
</comment>
<accession>A0A1E3XFJ1</accession>
<dbReference type="PANTHER" id="PTHR34477:SF5">
    <property type="entry name" value="BSL5627 PROTEIN"/>
    <property type="match status" value="1"/>
</dbReference>
<gene>
    <name evidence="3" type="ORF">SCARUB_00411</name>
</gene>
<dbReference type="PANTHER" id="PTHR34477">
    <property type="entry name" value="UPF0213 PROTEIN YHBQ"/>
    <property type="match status" value="1"/>
</dbReference>
<reference evidence="3 4" key="1">
    <citation type="submission" date="2016-07" db="EMBL/GenBank/DDBJ databases">
        <title>Draft genome of Scalindua rubra, obtained from a brine-seawater interface in the Red Sea, sheds light on salt adaptation in anammox bacteria.</title>
        <authorList>
            <person name="Speth D.R."/>
            <person name="Lagkouvardos I."/>
            <person name="Wang Y."/>
            <person name="Qian P.-Y."/>
            <person name="Dutilh B.E."/>
            <person name="Jetten M.S."/>
        </authorList>
    </citation>
    <scope>NUCLEOTIDE SEQUENCE [LARGE SCALE GENOMIC DNA]</scope>
    <source>
        <strain evidence="3">BSI-1</strain>
    </source>
</reference>
<protein>
    <submittedName>
        <fullName evidence="3">GIY-YIG nuclease superfamily protein</fullName>
    </submittedName>
</protein>
<sequence length="83" mass="9841">MYYVYLLKSQVSDKVYLGYTSDLKRRIKEHAEGMNKTTKKILPVKLVYYEAYGSKNDALCREKRLKQYGAAYGHLKKRLKWSL</sequence>
<dbReference type="InterPro" id="IPR000305">
    <property type="entry name" value="GIY-YIG_endonuc"/>
</dbReference>
<dbReference type="InterPro" id="IPR035901">
    <property type="entry name" value="GIY-YIG_endonuc_sf"/>
</dbReference>
<evidence type="ECO:0000256" key="1">
    <source>
        <dbReference type="ARBA" id="ARBA00007435"/>
    </source>
</evidence>
<dbReference type="SUPFAM" id="SSF82771">
    <property type="entry name" value="GIY-YIG endonuclease"/>
    <property type="match status" value="1"/>
</dbReference>
<organism evidence="3 4">
    <name type="scientific">Candidatus Scalindua rubra</name>
    <dbReference type="NCBI Taxonomy" id="1872076"/>
    <lineage>
        <taxon>Bacteria</taxon>
        <taxon>Pseudomonadati</taxon>
        <taxon>Planctomycetota</taxon>
        <taxon>Candidatus Brocadiia</taxon>
        <taxon>Candidatus Brocadiales</taxon>
        <taxon>Candidatus Scalinduaceae</taxon>
        <taxon>Candidatus Scalindua</taxon>
    </lineage>
</organism>
<dbReference type="Proteomes" id="UP000094056">
    <property type="component" value="Unassembled WGS sequence"/>
</dbReference>